<proteinExistence type="predicted"/>
<accession>A0AAJ5WKZ0</accession>
<dbReference type="EMBL" id="CP119325">
    <property type="protein sequence ID" value="WEK31558.1"/>
    <property type="molecule type" value="Genomic_DNA"/>
</dbReference>
<name>A0AAJ5WKZ0_9PSED</name>
<gene>
    <name evidence="1" type="ORF">P0Y58_05000</name>
</gene>
<reference evidence="1" key="1">
    <citation type="submission" date="2023-03" db="EMBL/GenBank/DDBJ databases">
        <title>Andean soil-derived lignocellulolytic bacterial consortium as a source of novel taxa and putative plastic-active enzymes.</title>
        <authorList>
            <person name="Diaz-Garcia L."/>
            <person name="Chuvochina M."/>
            <person name="Feuerriegel G."/>
            <person name="Bunk B."/>
            <person name="Sproer C."/>
            <person name="Streit W.R."/>
            <person name="Rodriguez L.M."/>
            <person name="Overmann J."/>
            <person name="Jimenez D.J."/>
        </authorList>
    </citation>
    <scope>NUCLEOTIDE SEQUENCE</scope>
    <source>
        <strain evidence="1">MAG 876</strain>
    </source>
</reference>
<evidence type="ECO:0000313" key="1">
    <source>
        <dbReference type="EMBL" id="WEK31558.1"/>
    </source>
</evidence>
<organism evidence="1 2">
    <name type="scientific">Candidatus Pseudomonas phytovorans</name>
    <dbReference type="NCBI Taxonomy" id="3121377"/>
    <lineage>
        <taxon>Bacteria</taxon>
        <taxon>Pseudomonadati</taxon>
        <taxon>Pseudomonadota</taxon>
        <taxon>Gammaproteobacteria</taxon>
        <taxon>Pseudomonadales</taxon>
        <taxon>Pseudomonadaceae</taxon>
        <taxon>Pseudomonas</taxon>
    </lineage>
</organism>
<dbReference type="Proteomes" id="UP001216329">
    <property type="component" value="Chromosome"/>
</dbReference>
<sequence length="113" mass="12454">MARNRVPLSTRPVDEASGATMPSSVVKAMQVPFDLEVTAYLSSVQYGPGELYLQGVIFNDREQRFEDGASIRTSIIMAAQEIHGFFVVRTLSSLYVVCDWAGDAAREISKAKH</sequence>
<protein>
    <submittedName>
        <fullName evidence="1">Uncharacterized protein</fullName>
    </submittedName>
</protein>
<dbReference type="AlphaFoldDB" id="A0AAJ5WKZ0"/>
<evidence type="ECO:0000313" key="2">
    <source>
        <dbReference type="Proteomes" id="UP001216329"/>
    </source>
</evidence>